<evidence type="ECO:0000256" key="1">
    <source>
        <dbReference type="ARBA" id="ARBA00022801"/>
    </source>
</evidence>
<dbReference type="Gene3D" id="3.40.710.10">
    <property type="entry name" value="DD-peptidase/beta-lactamase superfamily"/>
    <property type="match status" value="1"/>
</dbReference>
<dbReference type="InterPro" id="IPR036691">
    <property type="entry name" value="Endo/exonu/phosph_ase_sf"/>
</dbReference>
<dbReference type="Gene3D" id="3.60.10.10">
    <property type="entry name" value="Endonuclease/exonuclease/phosphatase"/>
    <property type="match status" value="1"/>
</dbReference>
<feature type="chain" id="PRO_5031249570" evidence="2">
    <location>
        <begin position="26"/>
        <end position="676"/>
    </location>
</feature>
<sequence length="676" mass="72817">MRHAVRRLLTATLCGLLVTSPSAVGQEGTAPGLPSVPLTVMSYNIHTGIGVDGRLDLARVAADIKAADVDVVGLQEVDVHWMARSEWRDQAAELAAAVGMDVYFAPIYDLDPVEPGQPRRQFGVAVLSRHPIVAAENHSITRLSTQVPNPTPEPAPGFPEVELNVRGERVHVYNTHLDYRADPAVRRAQVADMLRVMAEDRGKARVLLGDFNAIPTAPELAPLWTELVDAWAMTDPASPGMTYPAQAPTKRIDYVAAGYPARVRDTRVITTDASDHLPVLAELAISRRHGSPWDGALPHQRLRYGPAHQAGLAAEHVERLVPDVEAGVTAAPQAYPGGVVLAARNGVIVEHAAVGDALRFGTDGAELPPDQRIPMREDTIFDVASISKLFTTVVALRLVEGGLIELDAPAARYLPEFGQNGKQDVTLRQLLTHTSGLPAGLAIGSYPTVEQRLAAIYAVALRAQPGTRYVYSDLSLIVIGKVLERVTGRSLPELVATEITEPLSLHDTMYNPPSHLRPRIAPTQYVRGSRGLIWGEVHDSTSWYLGGTAGHAGVFSTAHDLAVFAQMLLNGGQYGDRRVLRPESVREMTRNGNAAIPGADRGLGLDLNKPAFMGMLATPYTIGHTGYTGTSLVIDPDSRAFVLLMTNRVHPTAAGPATNPYRHAVADDLARALLDR</sequence>
<gene>
    <name evidence="5" type="ORF">F4560_001847</name>
</gene>
<dbReference type="RefSeq" id="WP_184918571.1">
    <property type="nucleotide sequence ID" value="NZ_JACHMO010000001.1"/>
</dbReference>
<dbReference type="InterPro" id="IPR012338">
    <property type="entry name" value="Beta-lactam/transpept-like"/>
</dbReference>
<dbReference type="InterPro" id="IPR001466">
    <property type="entry name" value="Beta-lactam-related"/>
</dbReference>
<dbReference type="InterPro" id="IPR050789">
    <property type="entry name" value="Diverse_Enzym_Activities"/>
</dbReference>
<name>A0A7W9LZM8_9PSEU</name>
<dbReference type="PANTHER" id="PTHR43283:SF11">
    <property type="entry name" value="BETA-LACTAMASE-RELATED DOMAIN-CONTAINING PROTEIN"/>
    <property type="match status" value="1"/>
</dbReference>
<dbReference type="InterPro" id="IPR005135">
    <property type="entry name" value="Endo/exonuclease/phosphatase"/>
</dbReference>
<dbReference type="Proteomes" id="UP000552097">
    <property type="component" value="Unassembled WGS sequence"/>
</dbReference>
<evidence type="ECO:0000259" key="4">
    <source>
        <dbReference type="Pfam" id="PF03372"/>
    </source>
</evidence>
<evidence type="ECO:0000313" key="6">
    <source>
        <dbReference type="Proteomes" id="UP000552097"/>
    </source>
</evidence>
<organism evidence="5 6">
    <name type="scientific">Saccharothrix ecbatanensis</name>
    <dbReference type="NCBI Taxonomy" id="1105145"/>
    <lineage>
        <taxon>Bacteria</taxon>
        <taxon>Bacillati</taxon>
        <taxon>Actinomycetota</taxon>
        <taxon>Actinomycetes</taxon>
        <taxon>Pseudonocardiales</taxon>
        <taxon>Pseudonocardiaceae</taxon>
        <taxon>Saccharothrix</taxon>
    </lineage>
</organism>
<keyword evidence="2" id="KW-0732">Signal</keyword>
<dbReference type="SUPFAM" id="SSF56601">
    <property type="entry name" value="beta-lactamase/transpeptidase-like"/>
    <property type="match status" value="1"/>
</dbReference>
<feature type="domain" description="Beta-lactamase-related" evidence="3">
    <location>
        <begin position="333"/>
        <end position="666"/>
    </location>
</feature>
<keyword evidence="1 5" id="KW-0378">Hydrolase</keyword>
<keyword evidence="5" id="KW-0255">Endonuclease</keyword>
<keyword evidence="6" id="KW-1185">Reference proteome</keyword>
<evidence type="ECO:0000256" key="2">
    <source>
        <dbReference type="SAM" id="SignalP"/>
    </source>
</evidence>
<feature type="domain" description="Endonuclease/exonuclease/phosphatase" evidence="4">
    <location>
        <begin position="41"/>
        <end position="276"/>
    </location>
</feature>
<dbReference type="Pfam" id="PF03372">
    <property type="entry name" value="Exo_endo_phos"/>
    <property type="match status" value="1"/>
</dbReference>
<protein>
    <submittedName>
        <fullName evidence="5">CubicO group peptidase (Beta-lactamase class C family)/endonuclease/exonuclease/phosphatase family metal-dependent hydrolase</fullName>
    </submittedName>
</protein>
<evidence type="ECO:0000259" key="3">
    <source>
        <dbReference type="Pfam" id="PF00144"/>
    </source>
</evidence>
<dbReference type="PANTHER" id="PTHR43283">
    <property type="entry name" value="BETA-LACTAMASE-RELATED"/>
    <property type="match status" value="1"/>
</dbReference>
<accession>A0A7W9LZM8</accession>
<dbReference type="EMBL" id="JACHMO010000001">
    <property type="protein sequence ID" value="MBB5802079.1"/>
    <property type="molecule type" value="Genomic_DNA"/>
</dbReference>
<comment type="caution">
    <text evidence="5">The sequence shown here is derived from an EMBL/GenBank/DDBJ whole genome shotgun (WGS) entry which is preliminary data.</text>
</comment>
<dbReference type="SUPFAM" id="SSF56219">
    <property type="entry name" value="DNase I-like"/>
    <property type="match status" value="1"/>
</dbReference>
<dbReference type="GO" id="GO:0004527">
    <property type="term" value="F:exonuclease activity"/>
    <property type="evidence" value="ECO:0007669"/>
    <property type="project" value="UniProtKB-KW"/>
</dbReference>
<dbReference type="AlphaFoldDB" id="A0A7W9LZM8"/>
<keyword evidence="5" id="KW-0540">Nuclease</keyword>
<keyword evidence="5" id="KW-0269">Exonuclease</keyword>
<dbReference type="Pfam" id="PF00144">
    <property type="entry name" value="Beta-lactamase"/>
    <property type="match status" value="1"/>
</dbReference>
<proteinExistence type="predicted"/>
<reference evidence="5 6" key="1">
    <citation type="submission" date="2020-08" db="EMBL/GenBank/DDBJ databases">
        <title>Sequencing the genomes of 1000 actinobacteria strains.</title>
        <authorList>
            <person name="Klenk H.-P."/>
        </authorList>
    </citation>
    <scope>NUCLEOTIDE SEQUENCE [LARGE SCALE GENOMIC DNA]</scope>
    <source>
        <strain evidence="5 6">DSM 45486</strain>
    </source>
</reference>
<evidence type="ECO:0000313" key="5">
    <source>
        <dbReference type="EMBL" id="MBB5802079.1"/>
    </source>
</evidence>
<dbReference type="GO" id="GO:0004519">
    <property type="term" value="F:endonuclease activity"/>
    <property type="evidence" value="ECO:0007669"/>
    <property type="project" value="UniProtKB-KW"/>
</dbReference>
<feature type="signal peptide" evidence="2">
    <location>
        <begin position="1"/>
        <end position="25"/>
    </location>
</feature>